<dbReference type="InterPro" id="IPR054832">
    <property type="entry name" value="transpos_IS91"/>
</dbReference>
<dbReference type="EMBL" id="CP003879">
    <property type="protein sequence ID" value="AFU69421.1"/>
    <property type="molecule type" value="Genomic_DNA"/>
</dbReference>
<dbReference type="GO" id="GO:0006313">
    <property type="term" value="P:DNA transposition"/>
    <property type="evidence" value="ECO:0007669"/>
    <property type="project" value="InterPro"/>
</dbReference>
<dbReference type="Pfam" id="PF14319">
    <property type="entry name" value="Zn_Tnp_IS91"/>
    <property type="match status" value="1"/>
</dbReference>
<protein>
    <submittedName>
        <fullName evidence="3">Transposase, IS91 family</fullName>
    </submittedName>
</protein>
<dbReference type="AlphaFoldDB" id="K4IJZ7"/>
<dbReference type="KEGG" id="ptq:P700755_002680"/>
<gene>
    <name evidence="3" type="ordered locus">P700755_002680</name>
</gene>
<dbReference type="NCBIfam" id="NF033538">
    <property type="entry name" value="transpos_IS91"/>
    <property type="match status" value="1"/>
</dbReference>
<reference evidence="3" key="2">
    <citation type="submission" date="2012-09" db="EMBL/GenBank/DDBJ databases">
        <title>The complete sequence of Psychroflexus torquis an extreme psychrophile from sea-ice that is stimulated by light.</title>
        <authorList>
            <person name="Feng S."/>
            <person name="Powell S.M."/>
            <person name="Bowman J.P."/>
        </authorList>
    </citation>
    <scope>NUCLEOTIDE SEQUENCE [LARGE SCALE GENOMIC DNA]</scope>
    <source>
        <strain evidence="3">ATCC 700755</strain>
    </source>
</reference>
<keyword evidence="4" id="KW-1185">Reference proteome</keyword>
<dbReference type="GO" id="GO:0003677">
    <property type="term" value="F:DNA binding"/>
    <property type="evidence" value="ECO:0007669"/>
    <property type="project" value="InterPro"/>
</dbReference>
<dbReference type="PANTHER" id="PTHR37023:SF1">
    <property type="entry name" value="ISSOD25 TRANSPOSASE TNPA_ISSOD25"/>
    <property type="match status" value="1"/>
</dbReference>
<sequence>MQPKHRVAEVLNLEVDRLQEIAYTSWNQRALHAIRKCRTKALGGHLDWCMNCKKLHLQFNSCRNRHCPTCQWHKQHEWVAARTQELLPVPYFHVVFTLPDHLNSVAIPYPKVLYKILFDSAWETLSAFGNNPKHLGAKLGMIAVLHTWGQNLQLHPHLHCIVPGGGVCEAGFWKRGTAKDDFLFSVEAMSDKFRGRFVSKLRKALPQLPQSLYDKLFKKEWVVYAKSPFGKPEHVIEYLGRYTHKIAISNHRILSIDKEKRRITFSLKDYRKGGQKTTLTLSTKEFIRRFQLHILSKGFTRIRHYGFLSSSWKKEKLPLLQLQLANKDLSYMETFEVQEESLYRCCPSCKKETLITLFTIDSRGPPKDYKKIIKDKLEYKN</sequence>
<dbReference type="HOGENOM" id="CLU_038153_1_0_10"/>
<proteinExistence type="predicted"/>
<organism evidence="3 4">
    <name type="scientific">Psychroflexus torquis (strain ATCC 700755 / CIP 106069 / ACAM 623)</name>
    <dbReference type="NCBI Taxonomy" id="313595"/>
    <lineage>
        <taxon>Bacteria</taxon>
        <taxon>Pseudomonadati</taxon>
        <taxon>Bacteroidota</taxon>
        <taxon>Flavobacteriia</taxon>
        <taxon>Flavobacteriales</taxon>
        <taxon>Flavobacteriaceae</taxon>
        <taxon>Psychroflexus</taxon>
    </lineage>
</organism>
<evidence type="ECO:0000313" key="3">
    <source>
        <dbReference type="EMBL" id="AFU69421.1"/>
    </source>
</evidence>
<name>K4IJZ7_PSYTT</name>
<reference evidence="3" key="1">
    <citation type="submission" date="2006-03" db="EMBL/GenBank/DDBJ databases">
        <authorList>
            <person name="Bowman J."/>
            <person name="Ferriera S."/>
            <person name="Johnson J."/>
            <person name="Kravitz S."/>
            <person name="Halpern A."/>
            <person name="Remington K."/>
            <person name="Beeson K."/>
            <person name="Tran B."/>
            <person name="Rogers Y.-H."/>
            <person name="Friedman R."/>
            <person name="Venter J.C."/>
        </authorList>
    </citation>
    <scope>NUCLEOTIDE SEQUENCE [LARGE SCALE GENOMIC DNA]</scope>
    <source>
        <strain evidence="3">ATCC 700755</strain>
    </source>
</reference>
<feature type="domain" description="Transposase IS801/IS1294" evidence="1">
    <location>
        <begin position="140"/>
        <end position="312"/>
    </location>
</feature>
<accession>K4IJZ7</accession>
<dbReference type="InterPro" id="IPR026889">
    <property type="entry name" value="Zn_Tnp"/>
</dbReference>
<evidence type="ECO:0000259" key="1">
    <source>
        <dbReference type="Pfam" id="PF04986"/>
    </source>
</evidence>
<feature type="domain" description="Transposase zinc-binding" evidence="2">
    <location>
        <begin position="23"/>
        <end position="98"/>
    </location>
</feature>
<dbReference type="PANTHER" id="PTHR37023">
    <property type="entry name" value="TRANSPOSASE"/>
    <property type="match status" value="1"/>
</dbReference>
<evidence type="ECO:0000313" key="4">
    <source>
        <dbReference type="Proteomes" id="UP000008514"/>
    </source>
</evidence>
<dbReference type="InterPro" id="IPR007069">
    <property type="entry name" value="Transposase_32"/>
</dbReference>
<dbReference type="STRING" id="313595.P700755_002680"/>
<dbReference type="Proteomes" id="UP000008514">
    <property type="component" value="Chromosome"/>
</dbReference>
<evidence type="ECO:0000259" key="2">
    <source>
        <dbReference type="Pfam" id="PF14319"/>
    </source>
</evidence>
<dbReference type="eggNOG" id="COG0517">
    <property type="taxonomic scope" value="Bacteria"/>
</dbReference>
<dbReference type="OrthoDB" id="9791273at2"/>
<dbReference type="GO" id="GO:0004803">
    <property type="term" value="F:transposase activity"/>
    <property type="evidence" value="ECO:0007669"/>
    <property type="project" value="InterPro"/>
</dbReference>
<dbReference type="Pfam" id="PF04986">
    <property type="entry name" value="Y2_Tnp"/>
    <property type="match status" value="1"/>
</dbReference>
<dbReference type="RefSeq" id="WP_015024984.1">
    <property type="nucleotide sequence ID" value="NC_018721.1"/>
</dbReference>